<name>G0QV50_ICHMU</name>
<dbReference type="GeneID" id="14907023"/>
<proteinExistence type="inferred from homology"/>
<evidence type="ECO:0000313" key="8">
    <source>
        <dbReference type="Proteomes" id="UP000008983"/>
    </source>
</evidence>
<evidence type="ECO:0000256" key="3">
    <source>
        <dbReference type="ARBA" id="ARBA00022750"/>
    </source>
</evidence>
<dbReference type="OrthoDB" id="294191at2759"/>
<dbReference type="RefSeq" id="XP_004032478.1">
    <property type="nucleotide sequence ID" value="XM_004032430.1"/>
</dbReference>
<gene>
    <name evidence="7" type="ORF">IMG5_121370</name>
</gene>
<dbReference type="Proteomes" id="UP000008983">
    <property type="component" value="Unassembled WGS sequence"/>
</dbReference>
<sequence length="145" mass="16719">MYFGTHKDAFNLIIDTGSTELWIPDISCSQCKAHKLWKQYDCKKSTQCLGRQKASEFNTTILWTMKQQGIIDKMIFSLYLNDASCQGNSALIIGGYKQEYALDKIKYIDLNSEEFWSIDLTGIGLQFEEKCRVIKQQLISSQYSM</sequence>
<evidence type="ECO:0000259" key="6">
    <source>
        <dbReference type="PROSITE" id="PS51767"/>
    </source>
</evidence>
<dbReference type="InterPro" id="IPR021109">
    <property type="entry name" value="Peptidase_aspartic_dom_sf"/>
</dbReference>
<keyword evidence="3" id="KW-0064">Aspartyl protease</keyword>
<dbReference type="GO" id="GO:0004190">
    <property type="term" value="F:aspartic-type endopeptidase activity"/>
    <property type="evidence" value="ECO:0007669"/>
    <property type="project" value="UniProtKB-KW"/>
</dbReference>
<protein>
    <recommendedName>
        <fullName evidence="6">Peptidase A1 domain-containing protein</fullName>
    </recommendedName>
</protein>
<evidence type="ECO:0000256" key="1">
    <source>
        <dbReference type="ARBA" id="ARBA00007447"/>
    </source>
</evidence>
<dbReference type="AlphaFoldDB" id="G0QV50"/>
<dbReference type="PROSITE" id="PS51767">
    <property type="entry name" value="PEPTIDASE_A1"/>
    <property type="match status" value="1"/>
</dbReference>
<dbReference type="eggNOG" id="KOG1339">
    <property type="taxonomic scope" value="Eukaryota"/>
</dbReference>
<dbReference type="InterPro" id="IPR033121">
    <property type="entry name" value="PEPTIDASE_A1"/>
</dbReference>
<feature type="domain" description="Peptidase A1" evidence="6">
    <location>
        <begin position="1"/>
        <end position="145"/>
    </location>
</feature>
<keyword evidence="8" id="KW-1185">Reference proteome</keyword>
<feature type="disulfide bond" evidence="5">
    <location>
        <begin position="28"/>
        <end position="42"/>
    </location>
</feature>
<dbReference type="InterPro" id="IPR001969">
    <property type="entry name" value="Aspartic_peptidase_AS"/>
</dbReference>
<dbReference type="InterPro" id="IPR034164">
    <property type="entry name" value="Pepsin-like_dom"/>
</dbReference>
<dbReference type="GO" id="GO:0006508">
    <property type="term" value="P:proteolysis"/>
    <property type="evidence" value="ECO:0007669"/>
    <property type="project" value="UniProtKB-KW"/>
</dbReference>
<dbReference type="EMBL" id="GL983932">
    <property type="protein sequence ID" value="EGR30891.1"/>
    <property type="molecule type" value="Genomic_DNA"/>
</dbReference>
<keyword evidence="5" id="KW-1015">Disulfide bond</keyword>
<accession>G0QV50</accession>
<evidence type="ECO:0000256" key="4">
    <source>
        <dbReference type="ARBA" id="ARBA00022801"/>
    </source>
</evidence>
<dbReference type="CDD" id="cd05471">
    <property type="entry name" value="pepsin_like"/>
    <property type="match status" value="1"/>
</dbReference>
<evidence type="ECO:0000256" key="5">
    <source>
        <dbReference type="PIRSR" id="PIRSR601461-2"/>
    </source>
</evidence>
<organism evidence="7 8">
    <name type="scientific">Ichthyophthirius multifiliis</name>
    <name type="common">White spot disease agent</name>
    <name type="synonym">Ich</name>
    <dbReference type="NCBI Taxonomy" id="5932"/>
    <lineage>
        <taxon>Eukaryota</taxon>
        <taxon>Sar</taxon>
        <taxon>Alveolata</taxon>
        <taxon>Ciliophora</taxon>
        <taxon>Intramacronucleata</taxon>
        <taxon>Oligohymenophorea</taxon>
        <taxon>Hymenostomatida</taxon>
        <taxon>Ophryoglenina</taxon>
        <taxon>Ichthyophthirius</taxon>
    </lineage>
</organism>
<dbReference type="STRING" id="857967.G0QV50"/>
<dbReference type="PANTHER" id="PTHR47966:SF51">
    <property type="entry name" value="BETA-SITE APP-CLEAVING ENZYME, ISOFORM A-RELATED"/>
    <property type="match status" value="1"/>
</dbReference>
<evidence type="ECO:0000313" key="7">
    <source>
        <dbReference type="EMBL" id="EGR30891.1"/>
    </source>
</evidence>
<dbReference type="SUPFAM" id="SSF50630">
    <property type="entry name" value="Acid proteases"/>
    <property type="match status" value="1"/>
</dbReference>
<dbReference type="InParanoid" id="G0QV50"/>
<keyword evidence="2" id="KW-0645">Protease</keyword>
<keyword evidence="4" id="KW-0378">Hydrolase</keyword>
<dbReference type="PROSITE" id="PS00141">
    <property type="entry name" value="ASP_PROTEASE"/>
    <property type="match status" value="1"/>
</dbReference>
<dbReference type="Gene3D" id="2.40.70.10">
    <property type="entry name" value="Acid Proteases"/>
    <property type="match status" value="2"/>
</dbReference>
<dbReference type="PANTHER" id="PTHR47966">
    <property type="entry name" value="BETA-SITE APP-CLEAVING ENZYME, ISOFORM A-RELATED"/>
    <property type="match status" value="1"/>
</dbReference>
<dbReference type="InterPro" id="IPR001461">
    <property type="entry name" value="Aspartic_peptidase_A1"/>
</dbReference>
<reference evidence="7 8" key="1">
    <citation type="submission" date="2011-07" db="EMBL/GenBank/DDBJ databases">
        <authorList>
            <person name="Coyne R."/>
            <person name="Brami D."/>
            <person name="Johnson J."/>
            <person name="Hostetler J."/>
            <person name="Hannick L."/>
            <person name="Clark T."/>
            <person name="Cassidy-Hanley D."/>
            <person name="Inman J."/>
        </authorList>
    </citation>
    <scope>NUCLEOTIDE SEQUENCE [LARGE SCALE GENOMIC DNA]</scope>
    <source>
        <strain evidence="7 8">G5</strain>
    </source>
</reference>
<dbReference type="Pfam" id="PF00026">
    <property type="entry name" value="Asp"/>
    <property type="match status" value="2"/>
</dbReference>
<evidence type="ECO:0000256" key="2">
    <source>
        <dbReference type="ARBA" id="ARBA00022670"/>
    </source>
</evidence>
<comment type="similarity">
    <text evidence="1">Belongs to the peptidase A1 family.</text>
</comment>